<protein>
    <submittedName>
        <fullName evidence="2">Exostosin family protein</fullName>
    </submittedName>
</protein>
<dbReference type="RefSeq" id="WP_340361601.1">
    <property type="nucleotide sequence ID" value="NZ_JBBKZV010000001.1"/>
</dbReference>
<dbReference type="Pfam" id="PF03016">
    <property type="entry name" value="Exostosin_GT47"/>
    <property type="match status" value="1"/>
</dbReference>
<dbReference type="InterPro" id="IPR004263">
    <property type="entry name" value="Exostosin"/>
</dbReference>
<accession>A0ABU8VRW7</accession>
<keyword evidence="3" id="KW-1185">Reference proteome</keyword>
<dbReference type="Proteomes" id="UP001363010">
    <property type="component" value="Unassembled WGS sequence"/>
</dbReference>
<evidence type="ECO:0000259" key="1">
    <source>
        <dbReference type="Pfam" id="PF03016"/>
    </source>
</evidence>
<reference evidence="2 3" key="1">
    <citation type="submission" date="2024-03" db="EMBL/GenBank/DDBJ databases">
        <title>Novel species of the genus Variovorax.</title>
        <authorList>
            <person name="Liu Q."/>
            <person name="Xin Y.-H."/>
        </authorList>
    </citation>
    <scope>NUCLEOTIDE SEQUENCE [LARGE SCALE GENOMIC DNA]</scope>
    <source>
        <strain evidence="2 3">KACC 18501</strain>
    </source>
</reference>
<dbReference type="EMBL" id="JBBKZV010000001">
    <property type="protein sequence ID" value="MEJ8820541.1"/>
    <property type="molecule type" value="Genomic_DNA"/>
</dbReference>
<dbReference type="InterPro" id="IPR040911">
    <property type="entry name" value="Exostosin_GT47"/>
</dbReference>
<dbReference type="PANTHER" id="PTHR11062">
    <property type="entry name" value="EXOSTOSIN HEPARAN SULFATE GLYCOSYLTRANSFERASE -RELATED"/>
    <property type="match status" value="1"/>
</dbReference>
<name>A0ABU8VRW7_9BURK</name>
<gene>
    <name evidence="2" type="ORF">WKW80_00645</name>
</gene>
<evidence type="ECO:0000313" key="3">
    <source>
        <dbReference type="Proteomes" id="UP001363010"/>
    </source>
</evidence>
<organism evidence="2 3">
    <name type="scientific">Variovorax humicola</name>
    <dbReference type="NCBI Taxonomy" id="1769758"/>
    <lineage>
        <taxon>Bacteria</taxon>
        <taxon>Pseudomonadati</taxon>
        <taxon>Pseudomonadota</taxon>
        <taxon>Betaproteobacteria</taxon>
        <taxon>Burkholderiales</taxon>
        <taxon>Comamonadaceae</taxon>
        <taxon>Variovorax</taxon>
    </lineage>
</organism>
<sequence length="332" mass="37729">MRIYFLTPDRCTLADRDPTLINDIRKSLLARSGIEESATPGDADAIVLNELWSFKEWRYIETLLADPVASKYPHKVYTINLDDAATGLLRGIYACLPHSRMQRALHRTVPFPKPPNEFVLAGPEGLRPAPSYLATWRGNPKSNHALRYGLLSLYADSPLTKMETTDSWLNHAPGEKRHYVDLLLAGHFSLCPAGWAPATFRIYESMALGVPPVLIADEFVPPQGPDWDRCSVRVAEKDLPRLEQTLQAHLPKAADLGGEARKAWLRYFSPEHMMSYYADALLSCIQARSASDSAEKEVARWRSWQMYWTNRWTLPQRVKVKVRNLFFARPVP</sequence>
<proteinExistence type="predicted"/>
<comment type="caution">
    <text evidence="2">The sequence shown here is derived from an EMBL/GenBank/DDBJ whole genome shotgun (WGS) entry which is preliminary data.</text>
</comment>
<feature type="domain" description="Exostosin GT47" evidence="1">
    <location>
        <begin position="108"/>
        <end position="247"/>
    </location>
</feature>
<evidence type="ECO:0000313" key="2">
    <source>
        <dbReference type="EMBL" id="MEJ8820541.1"/>
    </source>
</evidence>